<evidence type="ECO:0000313" key="2">
    <source>
        <dbReference type="Proteomes" id="UP000001056"/>
    </source>
</evidence>
<proteinExistence type="predicted"/>
<organism evidence="1 2">
    <name type="scientific">Chaetomium globosum (strain ATCC 6205 / CBS 148.51 / DSM 1962 / NBRC 6347 / NRRL 1970)</name>
    <name type="common">Soil fungus</name>
    <dbReference type="NCBI Taxonomy" id="306901"/>
    <lineage>
        <taxon>Eukaryota</taxon>
        <taxon>Fungi</taxon>
        <taxon>Dikarya</taxon>
        <taxon>Ascomycota</taxon>
        <taxon>Pezizomycotina</taxon>
        <taxon>Sordariomycetes</taxon>
        <taxon>Sordariomycetidae</taxon>
        <taxon>Sordariales</taxon>
        <taxon>Chaetomiaceae</taxon>
        <taxon>Chaetomium</taxon>
    </lineage>
</organism>
<dbReference type="HOGENOM" id="CLU_3106176_0_0_1"/>
<gene>
    <name evidence="1" type="ORF">CHGG_05498</name>
</gene>
<dbReference type="InParanoid" id="Q2H767"/>
<dbReference type="AlphaFoldDB" id="Q2H767"/>
<name>Q2H767_CHAGB</name>
<accession>Q2H767</accession>
<keyword evidence="2" id="KW-1185">Reference proteome</keyword>
<reference evidence="2" key="1">
    <citation type="journal article" date="2015" name="Genome Announc.">
        <title>Draft genome sequence of the cellulolytic fungus Chaetomium globosum.</title>
        <authorList>
            <person name="Cuomo C.A."/>
            <person name="Untereiner W.A."/>
            <person name="Ma L.-J."/>
            <person name="Grabherr M."/>
            <person name="Birren B.W."/>
        </authorList>
    </citation>
    <scope>NUCLEOTIDE SEQUENCE [LARGE SCALE GENOMIC DNA]</scope>
    <source>
        <strain evidence="2">ATCC 6205 / CBS 148.51 / DSM 1962 / NBRC 6347 / NRRL 1970</strain>
    </source>
</reference>
<dbReference type="VEuPathDB" id="FungiDB:CHGG_05498"/>
<evidence type="ECO:0000313" key="1">
    <source>
        <dbReference type="EMBL" id="EAQ88879.1"/>
    </source>
</evidence>
<dbReference type="EMBL" id="CH408031">
    <property type="protein sequence ID" value="EAQ88879.1"/>
    <property type="molecule type" value="Genomic_DNA"/>
</dbReference>
<sequence length="51" mass="5765">MMQRKSPVRSCGERTQRSQYHQTIIYNSAAIGWPVKREAKAELGEDAASDI</sequence>
<dbReference type="RefSeq" id="XP_001221593.1">
    <property type="nucleotide sequence ID" value="XM_001221592.1"/>
</dbReference>
<dbReference type="Proteomes" id="UP000001056">
    <property type="component" value="Unassembled WGS sequence"/>
</dbReference>
<protein>
    <submittedName>
        <fullName evidence="1">Uncharacterized protein</fullName>
    </submittedName>
</protein>
<dbReference type="GeneID" id="4390881"/>